<gene>
    <name evidence="2" type="ORF">ALO_19102</name>
</gene>
<dbReference type="EMBL" id="AFGF01000234">
    <property type="protein sequence ID" value="EGO62313.1"/>
    <property type="molecule type" value="Genomic_DNA"/>
</dbReference>
<feature type="domain" description="Polysaccharide pyruvyl transferase" evidence="1">
    <location>
        <begin position="14"/>
        <end position="295"/>
    </location>
</feature>
<dbReference type="Pfam" id="PF04230">
    <property type="entry name" value="PS_pyruv_trans"/>
    <property type="match status" value="1"/>
</dbReference>
<comment type="caution">
    <text evidence="2">The sequence shown here is derived from an EMBL/GenBank/DDBJ whole genome shotgun (WGS) entry which is preliminary data.</text>
</comment>
<dbReference type="AlphaFoldDB" id="F7NNX9"/>
<dbReference type="InterPro" id="IPR019896">
    <property type="entry name" value="Polysacch_pyruvyl_Trfase_CsaB"/>
</dbReference>
<dbReference type="PANTHER" id="PTHR36836:SF1">
    <property type="entry name" value="COLANIC ACID BIOSYNTHESIS PROTEIN WCAK"/>
    <property type="match status" value="1"/>
</dbReference>
<dbReference type="GO" id="GO:0016740">
    <property type="term" value="F:transferase activity"/>
    <property type="evidence" value="ECO:0007669"/>
    <property type="project" value="UniProtKB-KW"/>
</dbReference>
<evidence type="ECO:0000313" key="2">
    <source>
        <dbReference type="EMBL" id="EGO62313.1"/>
    </source>
</evidence>
<evidence type="ECO:0000313" key="3">
    <source>
        <dbReference type="Proteomes" id="UP000003240"/>
    </source>
</evidence>
<dbReference type="NCBIfam" id="TIGR03609">
    <property type="entry name" value="S_layer_CsaB"/>
    <property type="match status" value="1"/>
</dbReference>
<evidence type="ECO:0000259" key="1">
    <source>
        <dbReference type="Pfam" id="PF04230"/>
    </source>
</evidence>
<protein>
    <submittedName>
        <fullName evidence="2">Polysaccharide pyruvyl transferase CsaB</fullName>
    </submittedName>
</protein>
<dbReference type="STRING" id="1009370.ALO_19102"/>
<name>F7NNX9_9FIRM</name>
<dbReference type="OrthoDB" id="3199616at2"/>
<proteinExistence type="predicted"/>
<dbReference type="RefSeq" id="WP_004098981.1">
    <property type="nucleotide sequence ID" value="NZ_AFGF01000234.1"/>
</dbReference>
<organism evidence="2 3">
    <name type="scientific">Acetonema longum DSM 6540</name>
    <dbReference type="NCBI Taxonomy" id="1009370"/>
    <lineage>
        <taxon>Bacteria</taxon>
        <taxon>Bacillati</taxon>
        <taxon>Bacillota</taxon>
        <taxon>Negativicutes</taxon>
        <taxon>Acetonemataceae</taxon>
        <taxon>Acetonema</taxon>
    </lineage>
</organism>
<accession>F7NNX9</accession>
<dbReference type="SUPFAM" id="SSF53756">
    <property type="entry name" value="UDP-Glycosyltransferase/glycogen phosphorylase"/>
    <property type="match status" value="1"/>
</dbReference>
<dbReference type="Proteomes" id="UP000003240">
    <property type="component" value="Unassembled WGS sequence"/>
</dbReference>
<dbReference type="InterPro" id="IPR007345">
    <property type="entry name" value="Polysacch_pyruvyl_Trfase"/>
</dbReference>
<keyword evidence="3" id="KW-1185">Reference proteome</keyword>
<keyword evidence="2" id="KW-0808">Transferase</keyword>
<sequence length="366" mass="40244">MTKVVLSGYYGFTNSGDEAMLAAIIHDLRVIDPAVAVTVISGHPADTEDRHKVKAIYRLDMIEIVRAISRSDLLISGGGSLLQDVTSDRSLYYYLSIILLAKTLGKRVMLYGQGIGPLAGDLARRVTRHILNLTDLITVRDKGSLDELEALGVIRPAIELTADPVLSMEPADKAAGRTILEENGLMPGSPVVGFFVREWQDLDYYKQVLAVVADRLVTEYGVRILFVPMQQQDVAAAEKVAVLMQQPAVVMGQSCPVSQMLSLVGNLDMLIGIRLHALIFAAVMHVPLLGVSYDPKISRFLESLGEPSPPDLHTVSAENLLARIGKMWSVRKEINRARESCMAELRSKAFRNAQLAMQLARRQGRE</sequence>
<reference evidence="2 3" key="1">
    <citation type="journal article" date="2011" name="EMBO J.">
        <title>Structural diversity of bacterial flagellar motors.</title>
        <authorList>
            <person name="Chen S."/>
            <person name="Beeby M."/>
            <person name="Murphy G.E."/>
            <person name="Leadbetter J.R."/>
            <person name="Hendrixson D.R."/>
            <person name="Briegel A."/>
            <person name="Li Z."/>
            <person name="Shi J."/>
            <person name="Tocheva E.I."/>
            <person name="Muller A."/>
            <person name="Dobro M.J."/>
            <person name="Jensen G.J."/>
        </authorList>
    </citation>
    <scope>NUCLEOTIDE SEQUENCE [LARGE SCALE GENOMIC DNA]</scope>
    <source>
        <strain evidence="2 3">DSM 6540</strain>
    </source>
</reference>
<dbReference type="PANTHER" id="PTHR36836">
    <property type="entry name" value="COLANIC ACID BIOSYNTHESIS PROTEIN WCAK"/>
    <property type="match status" value="1"/>
</dbReference>
<dbReference type="Gene3D" id="3.40.50.2000">
    <property type="entry name" value="Glycogen Phosphorylase B"/>
    <property type="match status" value="1"/>
</dbReference>
<dbReference type="eggNOG" id="COG2327">
    <property type="taxonomic scope" value="Bacteria"/>
</dbReference>